<reference evidence="3 4" key="1">
    <citation type="journal article" date="2023" name="BMC Biotechnol.">
        <title>Vitis rotundifolia cv Carlos genome sequencing.</title>
        <authorList>
            <person name="Huff M."/>
            <person name="Hulse-Kemp A."/>
            <person name="Scheffler B."/>
            <person name="Youngblood R."/>
            <person name="Simpson S."/>
            <person name="Babiker E."/>
            <person name="Staton M."/>
        </authorList>
    </citation>
    <scope>NUCLEOTIDE SEQUENCE [LARGE SCALE GENOMIC DNA]</scope>
    <source>
        <tissue evidence="3">Leaf</tissue>
    </source>
</reference>
<dbReference type="InterPro" id="IPR027942">
    <property type="entry name" value="SEO_N"/>
</dbReference>
<feature type="domain" description="Sieve element occlusion C-terminal" evidence="2">
    <location>
        <begin position="354"/>
        <end position="584"/>
    </location>
</feature>
<evidence type="ECO:0000259" key="1">
    <source>
        <dbReference type="Pfam" id="PF14576"/>
    </source>
</evidence>
<dbReference type="EMBL" id="JARBHA010000014">
    <property type="protein sequence ID" value="KAJ9683326.1"/>
    <property type="molecule type" value="Genomic_DNA"/>
</dbReference>
<evidence type="ECO:0008006" key="5">
    <source>
        <dbReference type="Google" id="ProtNLM"/>
    </source>
</evidence>
<keyword evidence="4" id="KW-1185">Reference proteome</keyword>
<protein>
    <recommendedName>
        <fullName evidence="5">Protein SIEVE ELEMENT OCCLUSION B-like</fullName>
    </recommendedName>
</protein>
<comment type="caution">
    <text evidence="3">The sequence shown here is derived from an EMBL/GenBank/DDBJ whole genome shotgun (WGS) entry which is preliminary data.</text>
</comment>
<dbReference type="PANTHER" id="PTHR33232:SF16">
    <property type="entry name" value="PROTEIN SIEVE ELEMENT OCCLUSION A"/>
    <property type="match status" value="1"/>
</dbReference>
<dbReference type="Pfam" id="PF14576">
    <property type="entry name" value="SEO_N"/>
    <property type="match status" value="1"/>
</dbReference>
<name>A0AA38Z6I5_VITRO</name>
<evidence type="ECO:0000313" key="3">
    <source>
        <dbReference type="EMBL" id="KAJ9683326.1"/>
    </source>
</evidence>
<evidence type="ECO:0000259" key="2">
    <source>
        <dbReference type="Pfam" id="PF14577"/>
    </source>
</evidence>
<gene>
    <name evidence="3" type="ORF">PVL29_019070</name>
</gene>
<dbReference type="Pfam" id="PF14577">
    <property type="entry name" value="SEO_C"/>
    <property type="match status" value="1"/>
</dbReference>
<feature type="domain" description="Sieve element occlusion N-terminal" evidence="1">
    <location>
        <begin position="1"/>
        <end position="187"/>
    </location>
</feature>
<dbReference type="PANTHER" id="PTHR33232">
    <property type="entry name" value="PROTEIN SIEVE ELEMENT OCCLUSION B-LIKE"/>
    <property type="match status" value="1"/>
</dbReference>
<accession>A0AA38Z6I5</accession>
<dbReference type="InterPro" id="IPR039299">
    <property type="entry name" value="SEOA"/>
</dbReference>
<organism evidence="3 4">
    <name type="scientific">Vitis rotundifolia</name>
    <name type="common">Muscadine grape</name>
    <dbReference type="NCBI Taxonomy" id="103349"/>
    <lineage>
        <taxon>Eukaryota</taxon>
        <taxon>Viridiplantae</taxon>
        <taxon>Streptophyta</taxon>
        <taxon>Embryophyta</taxon>
        <taxon>Tracheophyta</taxon>
        <taxon>Spermatophyta</taxon>
        <taxon>Magnoliopsida</taxon>
        <taxon>eudicotyledons</taxon>
        <taxon>Gunneridae</taxon>
        <taxon>Pentapetalae</taxon>
        <taxon>rosids</taxon>
        <taxon>Vitales</taxon>
        <taxon>Vitaceae</taxon>
        <taxon>Viteae</taxon>
        <taxon>Vitis</taxon>
    </lineage>
</organism>
<dbReference type="Proteomes" id="UP001168098">
    <property type="component" value="Unassembled WGS sequence"/>
</dbReference>
<evidence type="ECO:0000313" key="4">
    <source>
        <dbReference type="Proteomes" id="UP001168098"/>
    </source>
</evidence>
<dbReference type="GO" id="GO:0010088">
    <property type="term" value="P:phloem development"/>
    <property type="evidence" value="ECO:0007669"/>
    <property type="project" value="InterPro"/>
</dbReference>
<sequence length="586" mass="67671">MVSSHPWDAKLVLILSAFAVNYGEFWLVFQSYNSNELAKSMAILKQVPEILGRSSTLKPQFNSIKDLIKAMLDVANCIVKFRELPSQYITADVSAFSTALANIPIAVYWTIRCVVACASQIARLRGLQGDEHPLSTSEAWEISALVHKVSNIHNHLRDKLDACHKHIDDKRHMEAYQMLLELFMTSHSDNMKVLKALIYARDNQNPLFHGATHRRVDIDVFKDTHVLLLISNLDISHDELEVLEDIYRESLKKRPGIQYEIVWLPIIDQSDPWMESSQKLFENHRARMPWYTRHDPLRSPSPEDGAVITFIKKEWHYGRKPILVVLGPRGQVVCQNALHMMWIWKDEAFPFTTSREEDLWKEATWKLDLLVDGIDPRISEWIAAGKIICLYGGDDIEWIQRFTTIAKKVAESAGISLEMVYVGKSNPKELVHTNIKTIIEDELSHHLKGLTSIWYFWVRIESMLYSKIRLGQTVEKDPTMREILKMLSFNNSHEGWALLSKGSEEITKAKGDLFLTCLRQYNQWEVHVRQKGFLQALKDHLLQIHPPHHCNQFELLVAAGMIPETLVCSECGRKMEKFFVYRCCDV</sequence>
<proteinExistence type="predicted"/>
<dbReference type="AlphaFoldDB" id="A0AA38Z6I5"/>
<dbReference type="InterPro" id="IPR027944">
    <property type="entry name" value="SEO_C"/>
</dbReference>